<gene>
    <name evidence="1" type="ordered locus">mlr8023</name>
</gene>
<evidence type="ECO:0000313" key="2">
    <source>
        <dbReference type="Proteomes" id="UP000000552"/>
    </source>
</evidence>
<name>Q984F8_RHILO</name>
<accession>Q984F8</accession>
<dbReference type="Proteomes" id="UP000000552">
    <property type="component" value="Chromosome"/>
</dbReference>
<reference evidence="1 2" key="1">
    <citation type="journal article" date="2000" name="DNA Res.">
        <title>Complete genome structure of the nitrogen-fixing symbiotic bacterium Mesorhizobium loti.</title>
        <authorList>
            <person name="Kaneko T."/>
            <person name="Nakamura Y."/>
            <person name="Sato S."/>
            <person name="Asamizu E."/>
            <person name="Kato T."/>
            <person name="Sasamoto S."/>
            <person name="Watanabe A."/>
            <person name="Idesawa K."/>
            <person name="Ishikawa A."/>
            <person name="Kawashima K."/>
            <person name="Kimura T."/>
            <person name="Kishida Y."/>
            <person name="Kiyokawa C."/>
            <person name="Kohara M."/>
            <person name="Matsumoto M."/>
            <person name="Matsuno A."/>
            <person name="Mochizuki Y."/>
            <person name="Nakayama S."/>
            <person name="Nakazaki N."/>
            <person name="Shimpo S."/>
            <person name="Sugimoto M."/>
            <person name="Takeuchi C."/>
            <person name="Yamada M."/>
            <person name="Tabata S."/>
        </authorList>
    </citation>
    <scope>NUCLEOTIDE SEQUENCE [LARGE SCALE GENOMIC DNA]</scope>
    <source>
        <strain evidence="2">LMG 29417 / CECT 9101 / MAFF 303099</strain>
    </source>
</reference>
<dbReference type="AlphaFoldDB" id="Q984F8"/>
<evidence type="ECO:0000313" key="1">
    <source>
        <dbReference type="EMBL" id="BAB53672.1"/>
    </source>
</evidence>
<dbReference type="PATRIC" id="fig|266835.9.peg.6416"/>
<dbReference type="EMBL" id="BA000012">
    <property type="protein sequence ID" value="BAB53672.1"/>
    <property type="molecule type" value="Genomic_DNA"/>
</dbReference>
<dbReference type="eggNOG" id="ENOG5033AJX">
    <property type="taxonomic scope" value="Bacteria"/>
</dbReference>
<dbReference type="HOGENOM" id="CLU_1202924_0_0_5"/>
<sequence>MGRYTDLPTLDVDFLKPTKMSFDTKGGGLEGGRNGLGESVTIETSGGGVLVGSYEGCVVKDREQHEYINWVAARMNSSVRFMNVPILSDWMGPFPVDARNIPQPVISGIPHSDGALFSDGAGYSQPTVISTVAAAGLNAGQIYIRIYGASRKLRWSDWFSIYHPTKGWRAYRYFDPSDPTDAFEIIDGVFRSGKQYLVSLDRPLREAVVNGTRVKFDRPLCVMKFPASFSLAWEAEGWWQSSPTLQFVEGF</sequence>
<proteinExistence type="predicted"/>
<dbReference type="KEGG" id="mlo:mlr8023"/>
<dbReference type="RefSeq" id="WP_010915298.1">
    <property type="nucleotide sequence ID" value="NC_002678.2"/>
</dbReference>
<organism evidence="1 2">
    <name type="scientific">Mesorhizobium japonicum (strain LMG 29417 / CECT 9101 / MAFF 303099)</name>
    <name type="common">Mesorhizobium loti (strain MAFF 303099)</name>
    <dbReference type="NCBI Taxonomy" id="266835"/>
    <lineage>
        <taxon>Bacteria</taxon>
        <taxon>Pseudomonadati</taxon>
        <taxon>Pseudomonadota</taxon>
        <taxon>Alphaproteobacteria</taxon>
        <taxon>Hyphomicrobiales</taxon>
        <taxon>Phyllobacteriaceae</taxon>
        <taxon>Mesorhizobium</taxon>
    </lineage>
</organism>
<protein>
    <submittedName>
        <fullName evidence="1">Mlr8023 protein</fullName>
    </submittedName>
</protein>